<protein>
    <submittedName>
        <fullName evidence="1">Uncharacterized protein</fullName>
    </submittedName>
</protein>
<keyword evidence="2" id="KW-1185">Reference proteome</keyword>
<name>A0A3M2SCR0_9HYPO</name>
<evidence type="ECO:0000313" key="1">
    <source>
        <dbReference type="EMBL" id="RMJ15361.1"/>
    </source>
</evidence>
<gene>
    <name evidence="1" type="ORF">CDV36_004948</name>
</gene>
<dbReference type="OrthoDB" id="4500473at2759"/>
<dbReference type="AlphaFoldDB" id="A0A3M2SCR0"/>
<reference evidence="1 2" key="1">
    <citation type="submission" date="2017-06" db="EMBL/GenBank/DDBJ databases">
        <title>Comparative genomic analysis of Ambrosia Fusariam Clade fungi.</title>
        <authorList>
            <person name="Stajich J.E."/>
            <person name="Carrillo J."/>
            <person name="Kijimoto T."/>
            <person name="Eskalen A."/>
            <person name="O'Donnell K."/>
            <person name="Kasson M."/>
        </authorList>
    </citation>
    <scope>NUCLEOTIDE SEQUENCE [LARGE SCALE GENOMIC DNA]</scope>
    <source>
        <strain evidence="1">UCR3666</strain>
    </source>
</reference>
<comment type="caution">
    <text evidence="1">The sequence shown here is derived from an EMBL/GenBank/DDBJ whole genome shotgun (WGS) entry which is preliminary data.</text>
</comment>
<sequence>MVKHYFFPPDFATAPPPKGPIHLGSILCNISEFDPLNRTVKPIPETEIHPINTKTNFVVTVSDLHSADFGVMAGALELFGVGANASITQTRGNNLVLSCEQVETITFNPTKSYMRDAMKDPAVHSFMNSGIFRVPVYMVTGLKVGRGASFTSGTSQGATVKANAVLAPGVPAEVGLRGGRASNAEAEESWVSQGDIIVAFRVTKMWLDRHGEVQSKAHTRNAQMLSTTSSRPEPKYTLYWDEDLTIEEINGMFDMGEDNI</sequence>
<accession>A0A3M2SCR0</accession>
<proteinExistence type="predicted"/>
<dbReference type="Proteomes" id="UP000277212">
    <property type="component" value="Unassembled WGS sequence"/>
</dbReference>
<dbReference type="EMBL" id="NKUJ01000066">
    <property type="protein sequence ID" value="RMJ15361.1"/>
    <property type="molecule type" value="Genomic_DNA"/>
</dbReference>
<organism evidence="1 2">
    <name type="scientific">Fusarium kuroshium</name>
    <dbReference type="NCBI Taxonomy" id="2010991"/>
    <lineage>
        <taxon>Eukaryota</taxon>
        <taxon>Fungi</taxon>
        <taxon>Dikarya</taxon>
        <taxon>Ascomycota</taxon>
        <taxon>Pezizomycotina</taxon>
        <taxon>Sordariomycetes</taxon>
        <taxon>Hypocreomycetidae</taxon>
        <taxon>Hypocreales</taxon>
        <taxon>Nectriaceae</taxon>
        <taxon>Fusarium</taxon>
        <taxon>Fusarium solani species complex</taxon>
    </lineage>
</organism>
<evidence type="ECO:0000313" key="2">
    <source>
        <dbReference type="Proteomes" id="UP000277212"/>
    </source>
</evidence>